<sequence length="66" mass="7709">MKPNHPNCRPTWQEWVRRGLDIDSRPTPKPVDKMRELTERVQREKKASRLAGAVDLKRLASGDRDD</sequence>
<evidence type="ECO:0000313" key="1">
    <source>
        <dbReference type="EMBL" id="MDN7933621.1"/>
    </source>
</evidence>
<gene>
    <name evidence="1" type="ORF">QZM52_20250</name>
</gene>
<keyword evidence="2" id="KW-1185">Reference proteome</keyword>
<accession>A0ABT8PFE4</accession>
<evidence type="ECO:0000313" key="2">
    <source>
        <dbReference type="Proteomes" id="UP001171606"/>
    </source>
</evidence>
<dbReference type="EMBL" id="JAUJSQ010000007">
    <property type="protein sequence ID" value="MDN7933621.1"/>
    <property type="molecule type" value="Genomic_DNA"/>
</dbReference>
<proteinExistence type="predicted"/>
<dbReference type="Proteomes" id="UP001171606">
    <property type="component" value="Unassembled WGS sequence"/>
</dbReference>
<protein>
    <submittedName>
        <fullName evidence="1">Uncharacterized protein</fullName>
    </submittedName>
</protein>
<reference evidence="1" key="1">
    <citation type="submission" date="2023-07" db="EMBL/GenBank/DDBJ databases">
        <title>A collection of bacterial strains from the Burkholderia cepacia Research Laboratory and Repository.</title>
        <authorList>
            <person name="Lipuma J."/>
            <person name="Spilker T."/>
            <person name="Caverly L."/>
        </authorList>
    </citation>
    <scope>NUCLEOTIDE SEQUENCE</scope>
    <source>
        <strain evidence="1">AU42020</strain>
    </source>
</reference>
<name>A0ABT8PFE4_9BURK</name>
<dbReference type="RefSeq" id="WP_175785539.1">
    <property type="nucleotide sequence ID" value="NZ_JAUJSQ010000007.1"/>
</dbReference>
<comment type="caution">
    <text evidence="1">The sequence shown here is derived from an EMBL/GenBank/DDBJ whole genome shotgun (WGS) entry which is preliminary data.</text>
</comment>
<organism evidence="1 2">
    <name type="scientific">Burkholderia metallica</name>
    <dbReference type="NCBI Taxonomy" id="488729"/>
    <lineage>
        <taxon>Bacteria</taxon>
        <taxon>Pseudomonadati</taxon>
        <taxon>Pseudomonadota</taxon>
        <taxon>Betaproteobacteria</taxon>
        <taxon>Burkholderiales</taxon>
        <taxon>Burkholderiaceae</taxon>
        <taxon>Burkholderia</taxon>
        <taxon>Burkholderia cepacia complex</taxon>
    </lineage>
</organism>